<accession>A0A377R385</accession>
<evidence type="ECO:0000313" key="2">
    <source>
        <dbReference type="Proteomes" id="UP000254293"/>
    </source>
</evidence>
<dbReference type="AlphaFoldDB" id="A0A377R385"/>
<organism evidence="1 2">
    <name type="scientific">Kingella potus</name>
    <dbReference type="NCBI Taxonomy" id="265175"/>
    <lineage>
        <taxon>Bacteria</taxon>
        <taxon>Pseudomonadati</taxon>
        <taxon>Pseudomonadota</taxon>
        <taxon>Betaproteobacteria</taxon>
        <taxon>Neisseriales</taxon>
        <taxon>Neisseriaceae</taxon>
        <taxon>Kingella</taxon>
    </lineage>
</organism>
<protein>
    <recommendedName>
        <fullName evidence="3">DUF4878 domain-containing protein</fullName>
    </recommendedName>
</protein>
<sequence>MSGDAEGYKRVMVKVEVKFNDNETRQDTVKTIEAGDGWKIWL</sequence>
<reference evidence="1 2" key="1">
    <citation type="submission" date="2018-06" db="EMBL/GenBank/DDBJ databases">
        <authorList>
            <consortium name="Pathogen Informatics"/>
            <person name="Doyle S."/>
        </authorList>
    </citation>
    <scope>NUCLEOTIDE SEQUENCE [LARGE SCALE GENOMIC DNA]</scope>
    <source>
        <strain evidence="1 2">NCTC13336</strain>
    </source>
</reference>
<gene>
    <name evidence="1" type="ORF">NCTC13336_01003</name>
</gene>
<evidence type="ECO:0008006" key="3">
    <source>
        <dbReference type="Google" id="ProtNLM"/>
    </source>
</evidence>
<keyword evidence="2" id="KW-1185">Reference proteome</keyword>
<dbReference type="RefSeq" id="WP_280529843.1">
    <property type="nucleotide sequence ID" value="NZ_CP091516.1"/>
</dbReference>
<dbReference type="EMBL" id="UGJJ01000001">
    <property type="protein sequence ID" value="STR00781.1"/>
    <property type="molecule type" value="Genomic_DNA"/>
</dbReference>
<evidence type="ECO:0000313" key="1">
    <source>
        <dbReference type="EMBL" id="STR00781.1"/>
    </source>
</evidence>
<proteinExistence type="predicted"/>
<name>A0A377R385_9NEIS</name>
<dbReference type="Proteomes" id="UP000254293">
    <property type="component" value="Unassembled WGS sequence"/>
</dbReference>